<dbReference type="SUPFAM" id="SSF57701">
    <property type="entry name" value="Zn2/Cys6 DNA-binding domain"/>
    <property type="match status" value="1"/>
</dbReference>
<evidence type="ECO:0000256" key="4">
    <source>
        <dbReference type="ARBA" id="ARBA00023125"/>
    </source>
</evidence>
<evidence type="ECO:0000259" key="7">
    <source>
        <dbReference type="PROSITE" id="PS50048"/>
    </source>
</evidence>
<evidence type="ECO:0000256" key="2">
    <source>
        <dbReference type="ARBA" id="ARBA00022723"/>
    </source>
</evidence>
<accession>A0AAD3YAD6</accession>
<dbReference type="PROSITE" id="PS00463">
    <property type="entry name" value="ZN2_CY6_FUNGAL_1"/>
    <property type="match status" value="1"/>
</dbReference>
<keyword evidence="2" id="KW-0479">Metal-binding</keyword>
<protein>
    <recommendedName>
        <fullName evidence="7">Zn(2)-C6 fungal-type domain-containing protein</fullName>
    </recommendedName>
</protein>
<dbReference type="Pfam" id="PF00172">
    <property type="entry name" value="Zn_clus"/>
    <property type="match status" value="1"/>
</dbReference>
<dbReference type="CDD" id="cd00067">
    <property type="entry name" value="GAL4"/>
    <property type="match status" value="1"/>
</dbReference>
<keyword evidence="4" id="KW-0238">DNA-binding</keyword>
<dbReference type="PANTHER" id="PTHR31845:SF19">
    <property type="entry name" value="TRANSCRIPTION FACTOR DOMAIN-CONTAINING PROTEIN"/>
    <property type="match status" value="1"/>
</dbReference>
<dbReference type="Proteomes" id="UP001222932">
    <property type="component" value="Unassembled WGS sequence"/>
</dbReference>
<sequence length="466" mass="52022">MDPSRVQRLLELIGSVRAIDRQSTELKRERRSQQRQKEPTVEAKACVTCRRAKTKCFNNGGACVRCMSAGRECVYAQAQKRGRRADRTIQHLLDDIESELKGEPAERSEQVHDDSEHSALHNPLGVLASAATQSNGVLPEIYGSKPEEDLLQDPILRGLVTENELERLVYFFHANMGPVFMHLDPRVHTPMLLRMNNPFLTTAVVAVASSFTSPELHDALMAHAHDQATRVFAEGRKSLEIVQAFLVLVYWAPWNDFLADKSWAYHGQALRLACEIRLDLQPDPSVAASYRYTRAFTEDEVAVLLASRKRTYHLLCVSDISMAAQSGRADTTSGHRLARRPRLSAQDLDFTAVLSIAHVFSRALHFWHAVDKENPPDSERDLFVRQWRANLETVTAGGPNQGTSIADAATILDQVACARAVGSSFAGYYAAQVRALTASATDPFDFSFLQDEPLMSFLESLNNELF</sequence>
<dbReference type="InterPro" id="IPR001138">
    <property type="entry name" value="Zn2Cys6_DnaBD"/>
</dbReference>
<name>A0AAD3YAD6_9TREE</name>
<keyword evidence="3" id="KW-0805">Transcription regulation</keyword>
<reference evidence="8" key="2">
    <citation type="submission" date="2023-06" db="EMBL/GenBank/DDBJ databases">
        <authorList>
            <person name="Kobayashi Y."/>
            <person name="Kayamori A."/>
            <person name="Aoki K."/>
            <person name="Shiwa Y."/>
            <person name="Fujita N."/>
            <person name="Sugita T."/>
            <person name="Iwasaki W."/>
            <person name="Tanaka N."/>
            <person name="Takashima M."/>
        </authorList>
    </citation>
    <scope>NUCLEOTIDE SEQUENCE</scope>
    <source>
        <strain evidence="8">HIS016</strain>
    </source>
</reference>
<evidence type="ECO:0000256" key="6">
    <source>
        <dbReference type="ARBA" id="ARBA00023242"/>
    </source>
</evidence>
<dbReference type="InterPro" id="IPR036864">
    <property type="entry name" value="Zn2-C6_fun-type_DNA-bd_sf"/>
</dbReference>
<dbReference type="GO" id="GO:0006351">
    <property type="term" value="P:DNA-templated transcription"/>
    <property type="evidence" value="ECO:0007669"/>
    <property type="project" value="InterPro"/>
</dbReference>
<dbReference type="PROSITE" id="PS50048">
    <property type="entry name" value="ZN2_CY6_FUNGAL_2"/>
    <property type="match status" value="1"/>
</dbReference>
<comment type="caution">
    <text evidence="8">The sequence shown here is derived from an EMBL/GenBank/DDBJ whole genome shotgun (WGS) entry which is preliminary data.</text>
</comment>
<evidence type="ECO:0000256" key="1">
    <source>
        <dbReference type="ARBA" id="ARBA00004123"/>
    </source>
</evidence>
<dbReference type="InterPro" id="IPR051089">
    <property type="entry name" value="prtT"/>
</dbReference>
<dbReference type="InterPro" id="IPR007219">
    <property type="entry name" value="XnlR_reg_dom"/>
</dbReference>
<dbReference type="GO" id="GO:0005634">
    <property type="term" value="C:nucleus"/>
    <property type="evidence" value="ECO:0007669"/>
    <property type="project" value="UniProtKB-SubCell"/>
</dbReference>
<dbReference type="Gene3D" id="4.10.240.10">
    <property type="entry name" value="Zn(2)-C6 fungal-type DNA-binding domain"/>
    <property type="match status" value="1"/>
</dbReference>
<proteinExistence type="predicted"/>
<evidence type="ECO:0000256" key="5">
    <source>
        <dbReference type="ARBA" id="ARBA00023163"/>
    </source>
</evidence>
<keyword evidence="5" id="KW-0804">Transcription</keyword>
<dbReference type="GO" id="GO:0000981">
    <property type="term" value="F:DNA-binding transcription factor activity, RNA polymerase II-specific"/>
    <property type="evidence" value="ECO:0007669"/>
    <property type="project" value="InterPro"/>
</dbReference>
<gene>
    <name evidence="8" type="ORF">CspeluHIS016_0115240</name>
</gene>
<keyword evidence="6" id="KW-0539">Nucleus</keyword>
<evidence type="ECO:0000313" key="9">
    <source>
        <dbReference type="Proteomes" id="UP001222932"/>
    </source>
</evidence>
<feature type="domain" description="Zn(2)-C6 fungal-type" evidence="7">
    <location>
        <begin position="45"/>
        <end position="75"/>
    </location>
</feature>
<dbReference type="GO" id="GO:0008270">
    <property type="term" value="F:zinc ion binding"/>
    <property type="evidence" value="ECO:0007669"/>
    <property type="project" value="InterPro"/>
</dbReference>
<keyword evidence="9" id="KW-1185">Reference proteome</keyword>
<dbReference type="GO" id="GO:0000976">
    <property type="term" value="F:transcription cis-regulatory region binding"/>
    <property type="evidence" value="ECO:0007669"/>
    <property type="project" value="TreeGrafter"/>
</dbReference>
<dbReference type="Pfam" id="PF04082">
    <property type="entry name" value="Fungal_trans"/>
    <property type="match status" value="1"/>
</dbReference>
<dbReference type="CDD" id="cd12148">
    <property type="entry name" value="fungal_TF_MHR"/>
    <property type="match status" value="1"/>
</dbReference>
<reference evidence="8" key="1">
    <citation type="journal article" date="2023" name="BMC Genomics">
        <title>Chromosome-level genome assemblies of Cutaneotrichosporon spp. (Trichosporonales, Basidiomycota) reveal imbalanced evolution between nucleotide sequences and chromosome synteny.</title>
        <authorList>
            <person name="Kobayashi Y."/>
            <person name="Kayamori A."/>
            <person name="Aoki K."/>
            <person name="Shiwa Y."/>
            <person name="Matsutani M."/>
            <person name="Fujita N."/>
            <person name="Sugita T."/>
            <person name="Iwasaki W."/>
            <person name="Tanaka N."/>
            <person name="Takashima M."/>
        </authorList>
    </citation>
    <scope>NUCLEOTIDE SEQUENCE</scope>
    <source>
        <strain evidence="8">HIS016</strain>
    </source>
</reference>
<evidence type="ECO:0000313" key="8">
    <source>
        <dbReference type="EMBL" id="GMK54938.1"/>
    </source>
</evidence>
<evidence type="ECO:0000256" key="3">
    <source>
        <dbReference type="ARBA" id="ARBA00023015"/>
    </source>
</evidence>
<dbReference type="AlphaFoldDB" id="A0AAD3YAD6"/>
<dbReference type="EMBL" id="BTCM01000001">
    <property type="protein sequence ID" value="GMK54938.1"/>
    <property type="molecule type" value="Genomic_DNA"/>
</dbReference>
<dbReference type="SMART" id="SM00066">
    <property type="entry name" value="GAL4"/>
    <property type="match status" value="1"/>
</dbReference>
<organism evidence="8 9">
    <name type="scientific">Cutaneotrichosporon spelunceum</name>
    <dbReference type="NCBI Taxonomy" id="1672016"/>
    <lineage>
        <taxon>Eukaryota</taxon>
        <taxon>Fungi</taxon>
        <taxon>Dikarya</taxon>
        <taxon>Basidiomycota</taxon>
        <taxon>Agaricomycotina</taxon>
        <taxon>Tremellomycetes</taxon>
        <taxon>Trichosporonales</taxon>
        <taxon>Trichosporonaceae</taxon>
        <taxon>Cutaneotrichosporon</taxon>
    </lineage>
</organism>
<comment type="subcellular location">
    <subcellularLocation>
        <location evidence="1">Nucleus</location>
    </subcellularLocation>
</comment>
<dbReference type="PANTHER" id="PTHR31845">
    <property type="entry name" value="FINGER DOMAIN PROTEIN, PUTATIVE-RELATED"/>
    <property type="match status" value="1"/>
</dbReference>